<evidence type="ECO:0000256" key="3">
    <source>
        <dbReference type="ARBA" id="ARBA00022737"/>
    </source>
</evidence>
<keyword evidence="2 5" id="KW-0479">Metal-binding</keyword>
<dbReference type="Proteomes" id="UP000185596">
    <property type="component" value="Unassembled WGS sequence"/>
</dbReference>
<organism evidence="7 8">
    <name type="scientific">Actinophytocola xanthii</name>
    <dbReference type="NCBI Taxonomy" id="1912961"/>
    <lineage>
        <taxon>Bacteria</taxon>
        <taxon>Bacillati</taxon>
        <taxon>Actinomycetota</taxon>
        <taxon>Actinomycetes</taxon>
        <taxon>Pseudonocardiales</taxon>
        <taxon>Pseudonocardiaceae</taxon>
    </lineage>
</organism>
<dbReference type="GO" id="GO:0003868">
    <property type="term" value="F:4-hydroxyphenylpyruvate dioxygenase activity"/>
    <property type="evidence" value="ECO:0007669"/>
    <property type="project" value="InterPro"/>
</dbReference>
<evidence type="ECO:0000259" key="6">
    <source>
        <dbReference type="PROSITE" id="PS51819"/>
    </source>
</evidence>
<dbReference type="AlphaFoldDB" id="A0A1Q8CXV9"/>
<dbReference type="SUPFAM" id="SSF54593">
    <property type="entry name" value="Glyoxalase/Bleomycin resistance protein/Dihydroxybiphenyl dioxygenase"/>
    <property type="match status" value="1"/>
</dbReference>
<feature type="binding site" evidence="5">
    <location>
        <position position="246"/>
    </location>
    <ligand>
        <name>Fe cation</name>
        <dbReference type="ChEBI" id="CHEBI:24875"/>
    </ligand>
</feature>
<keyword evidence="3" id="KW-0677">Repeat</keyword>
<comment type="cofactor">
    <cofactor evidence="5">
        <name>Fe cation</name>
        <dbReference type="ChEBI" id="CHEBI:24875"/>
    </cofactor>
    <text evidence="5">Binds 1 Fe cation per subunit.</text>
</comment>
<dbReference type="InterPro" id="IPR005956">
    <property type="entry name" value="4OHPhenylPyrv_dOase"/>
</dbReference>
<feature type="domain" description="VOC" evidence="6">
    <location>
        <begin position="5"/>
        <end position="135"/>
    </location>
</feature>
<dbReference type="InterPro" id="IPR004360">
    <property type="entry name" value="Glyas_Fos-R_dOase_dom"/>
</dbReference>
<keyword evidence="7" id="KW-0223">Dioxygenase</keyword>
<dbReference type="InterPro" id="IPR041735">
    <property type="entry name" value="4OHPhenylPyrv_dOase_C"/>
</dbReference>
<dbReference type="Gene3D" id="3.10.180.10">
    <property type="entry name" value="2,3-Dihydroxybiphenyl 1,2-Dioxygenase, domain 1"/>
    <property type="match status" value="2"/>
</dbReference>
<name>A0A1Q8CXV9_9PSEU</name>
<evidence type="ECO:0000256" key="1">
    <source>
        <dbReference type="ARBA" id="ARBA00005877"/>
    </source>
</evidence>
<dbReference type="STRING" id="1912961.BU204_02185"/>
<dbReference type="PIRSF" id="PIRSF009283">
    <property type="entry name" value="HPP_dOase"/>
    <property type="match status" value="1"/>
</dbReference>
<dbReference type="PANTHER" id="PTHR11959">
    <property type="entry name" value="4-HYDROXYPHENYLPYRUVATE DIOXYGENASE"/>
    <property type="match status" value="1"/>
</dbReference>
<keyword evidence="4 5" id="KW-0408">Iron</keyword>
<gene>
    <name evidence="7" type="ORF">BU204_02185</name>
</gene>
<dbReference type="OrthoDB" id="9780241at2"/>
<dbReference type="EMBL" id="MSIE01000002">
    <property type="protein sequence ID" value="OLF19190.1"/>
    <property type="molecule type" value="Genomic_DNA"/>
</dbReference>
<comment type="similarity">
    <text evidence="1">Belongs to the 4HPPD family.</text>
</comment>
<evidence type="ECO:0000313" key="7">
    <source>
        <dbReference type="EMBL" id="OLF19190.1"/>
    </source>
</evidence>
<dbReference type="Pfam" id="PF00903">
    <property type="entry name" value="Glyoxalase"/>
    <property type="match status" value="2"/>
</dbReference>
<keyword evidence="7" id="KW-0670">Pyruvate</keyword>
<dbReference type="InterPro" id="IPR041736">
    <property type="entry name" value="4OHPhenylPyrv_dOase_N"/>
</dbReference>
<dbReference type="PANTHER" id="PTHR11959:SF1">
    <property type="entry name" value="4-HYDROXYPHENYLPYRUVATE DIOXYGENASE"/>
    <property type="match status" value="1"/>
</dbReference>
<evidence type="ECO:0000256" key="5">
    <source>
        <dbReference type="PIRSR" id="PIRSR009283-1"/>
    </source>
</evidence>
<comment type="caution">
    <text evidence="7">The sequence shown here is derived from an EMBL/GenBank/DDBJ whole genome shotgun (WGS) entry which is preliminary data.</text>
</comment>
<keyword evidence="8" id="KW-1185">Reference proteome</keyword>
<dbReference type="CDD" id="cd08342">
    <property type="entry name" value="HPPD_N_like"/>
    <property type="match status" value="1"/>
</dbReference>
<evidence type="ECO:0000256" key="2">
    <source>
        <dbReference type="ARBA" id="ARBA00022723"/>
    </source>
</evidence>
<dbReference type="RefSeq" id="WP_075123793.1">
    <property type="nucleotide sequence ID" value="NZ_MSIE01000002.1"/>
</dbReference>
<dbReference type="GO" id="GO:0046872">
    <property type="term" value="F:metal ion binding"/>
    <property type="evidence" value="ECO:0007669"/>
    <property type="project" value="UniProtKB-KW"/>
</dbReference>
<dbReference type="PROSITE" id="PS51819">
    <property type="entry name" value="VOC"/>
    <property type="match status" value="2"/>
</dbReference>
<dbReference type="CDD" id="cd07250">
    <property type="entry name" value="HPPD_C_like"/>
    <property type="match status" value="1"/>
</dbReference>
<evidence type="ECO:0000256" key="4">
    <source>
        <dbReference type="ARBA" id="ARBA00023004"/>
    </source>
</evidence>
<dbReference type="InterPro" id="IPR037523">
    <property type="entry name" value="VOC_core"/>
</dbReference>
<dbReference type="InterPro" id="IPR029068">
    <property type="entry name" value="Glyas_Bleomycin-R_OHBP_Dase"/>
</dbReference>
<dbReference type="NCBIfam" id="TIGR01263">
    <property type="entry name" value="4HPPD"/>
    <property type="match status" value="1"/>
</dbReference>
<proteinExistence type="inferred from homology"/>
<dbReference type="GO" id="GO:0006572">
    <property type="term" value="P:L-tyrosine catabolic process"/>
    <property type="evidence" value="ECO:0007669"/>
    <property type="project" value="TreeGrafter"/>
</dbReference>
<feature type="binding site" evidence="5">
    <location>
        <position position="325"/>
    </location>
    <ligand>
        <name>Fe cation</name>
        <dbReference type="ChEBI" id="CHEBI:24875"/>
    </ligand>
</feature>
<reference evidence="7 8" key="1">
    <citation type="submission" date="2016-12" db="EMBL/GenBank/DDBJ databases">
        <title>The draft genome sequence of Actinophytocola sp. 11-183.</title>
        <authorList>
            <person name="Wang W."/>
            <person name="Yuan L."/>
        </authorList>
    </citation>
    <scope>NUCLEOTIDE SEQUENCE [LARGE SCALE GENOMIC DNA]</scope>
    <source>
        <strain evidence="7 8">11-183</strain>
    </source>
</reference>
<keyword evidence="7" id="KW-0560">Oxidoreductase</keyword>
<protein>
    <submittedName>
        <fullName evidence="7">4-hydroxyphenylpyruvate dioxygenase</fullName>
    </submittedName>
</protein>
<feature type="domain" description="VOC" evidence="6">
    <location>
        <begin position="163"/>
        <end position="314"/>
    </location>
</feature>
<feature type="binding site" evidence="5">
    <location>
        <position position="166"/>
    </location>
    <ligand>
        <name>Fe cation</name>
        <dbReference type="ChEBI" id="CHEBI:24875"/>
    </ligand>
</feature>
<evidence type="ECO:0000313" key="8">
    <source>
        <dbReference type="Proteomes" id="UP000185596"/>
    </source>
</evidence>
<accession>A0A1Q8CXV9</accession>
<sequence>MNFSGIDHIELYVGDARQAAYYYCTAFGFQVLAQGGPETGLKGQRSLLLSQGDIRMVLTSPLVADHPAAEYVRRHGDGVAVIAVEVDDAERVYEELVHRGAAAVSAPARYADDDVAVTTAEVAGFGDVTHRLVQRTGPRTEFLPGVFRMSEVDVVATGPLLRMIDHFAVCVPAGELDGTVRYYEDVFGFAQIFEEYIEVGEQGMSSKVVQSPSKLITLTLIEPDTGRRRGQIDDFLQWHGGAGVQHIAFTSEGISDTVHALAARGVRFASTPPTYYDALAERVTDLAVPVEELRAAGVLVDRDHWGQLLQIFTESMHVRRTLFLEIIERRGALTFGSGNIRALYEAKNRELSGVA</sequence>